<keyword evidence="7" id="KW-0472">Membrane</keyword>
<dbReference type="GO" id="GO:0005886">
    <property type="term" value="C:plasma membrane"/>
    <property type="evidence" value="ECO:0007669"/>
    <property type="project" value="TreeGrafter"/>
</dbReference>
<feature type="coiled-coil region" evidence="6">
    <location>
        <begin position="67"/>
        <end position="104"/>
    </location>
</feature>
<evidence type="ECO:0000259" key="8">
    <source>
        <dbReference type="Pfam" id="PF04085"/>
    </source>
</evidence>
<feature type="domain" description="Rod shape-determining protein MreC beta-barrel core" evidence="8">
    <location>
        <begin position="122"/>
        <end position="274"/>
    </location>
</feature>
<evidence type="ECO:0000256" key="5">
    <source>
        <dbReference type="PIRNR" id="PIRNR038471"/>
    </source>
</evidence>
<evidence type="ECO:0000256" key="3">
    <source>
        <dbReference type="ARBA" id="ARBA00022960"/>
    </source>
</evidence>
<reference evidence="9 10" key="1">
    <citation type="submission" date="2018-04" db="EMBL/GenBank/DDBJ databases">
        <title>Genomic Encyclopedia of Type Strains, Phase IV (KMG-IV): sequencing the most valuable type-strain genomes for metagenomic binning, comparative biology and taxonomic classification.</title>
        <authorList>
            <person name="Goeker M."/>
        </authorList>
    </citation>
    <scope>NUCLEOTIDE SEQUENCE [LARGE SCALE GENOMIC DNA]</scope>
    <source>
        <strain evidence="9 10">DSM 20705</strain>
    </source>
</reference>
<gene>
    <name evidence="9" type="ORF">C7381_103150</name>
</gene>
<evidence type="ECO:0000313" key="9">
    <source>
        <dbReference type="EMBL" id="PVY94911.1"/>
    </source>
</evidence>
<keyword evidence="10" id="KW-1185">Reference proteome</keyword>
<dbReference type="Pfam" id="PF04085">
    <property type="entry name" value="MreC"/>
    <property type="match status" value="1"/>
</dbReference>
<dbReference type="InterPro" id="IPR007221">
    <property type="entry name" value="MreC"/>
</dbReference>
<dbReference type="EMBL" id="QEKV01000003">
    <property type="protein sequence ID" value="PVY94911.1"/>
    <property type="molecule type" value="Genomic_DNA"/>
</dbReference>
<dbReference type="Gene3D" id="2.40.10.350">
    <property type="entry name" value="Rod shape-determining protein MreC, domain 2"/>
    <property type="match status" value="1"/>
</dbReference>
<dbReference type="RefSeq" id="WP_116479913.1">
    <property type="nucleotide sequence ID" value="NZ_JBKYKF010000044.1"/>
</dbReference>
<evidence type="ECO:0000256" key="2">
    <source>
        <dbReference type="ARBA" id="ARBA00013855"/>
    </source>
</evidence>
<dbReference type="InterPro" id="IPR042177">
    <property type="entry name" value="Cell/Rod_1"/>
</dbReference>
<evidence type="ECO:0000256" key="1">
    <source>
        <dbReference type="ARBA" id="ARBA00009369"/>
    </source>
</evidence>
<dbReference type="NCBIfam" id="TIGR00219">
    <property type="entry name" value="mreC"/>
    <property type="match status" value="1"/>
</dbReference>
<dbReference type="PIRSF" id="PIRSF038471">
    <property type="entry name" value="MreC"/>
    <property type="match status" value="1"/>
</dbReference>
<accession>A0A2U1E4Q8</accession>
<name>A0A2U1E4Q8_9FIRM</name>
<evidence type="ECO:0000256" key="7">
    <source>
        <dbReference type="SAM" id="Phobius"/>
    </source>
</evidence>
<evidence type="ECO:0000256" key="4">
    <source>
        <dbReference type="ARBA" id="ARBA00032089"/>
    </source>
</evidence>
<sequence>MNFNNKYFKNVIIFLIFVALVVFVFIVDKNVSKDNIISKGISTVVNPISGFFRNIGSSLREKMGGLSDEEIKDIDELNLKVKKLEEENRKLREVVIRSEALQNEYDMIKSSNFELIAADITSLNNNSWYDVFTINRGLKDGVEMGDSVVMSGDNTSDALEGLVGRVTGVYSDYSEITAITDDTVRVSIRALRSGDGGILSGMKSGELKAYMFDQNSDVIVGDEIITSGLGGVIKKDIFVGEVSKVETDDTEMKKLVYIKPGVDFKHLRRVYVVK</sequence>
<keyword evidence="6" id="KW-0175">Coiled coil</keyword>
<comment type="similarity">
    <text evidence="1 5">Belongs to the MreC family.</text>
</comment>
<comment type="function">
    <text evidence="5">Involved in formation and maintenance of cell shape.</text>
</comment>
<organism evidence="9 10">
    <name type="scientific">Ezakiella coagulans</name>
    <dbReference type="NCBI Taxonomy" id="46507"/>
    <lineage>
        <taxon>Bacteria</taxon>
        <taxon>Bacillati</taxon>
        <taxon>Bacillota</taxon>
        <taxon>Tissierellia</taxon>
        <taxon>Ezakiella</taxon>
    </lineage>
</organism>
<evidence type="ECO:0000256" key="6">
    <source>
        <dbReference type="SAM" id="Coils"/>
    </source>
</evidence>
<feature type="transmembrane region" description="Helical" evidence="7">
    <location>
        <begin position="7"/>
        <end position="27"/>
    </location>
</feature>
<dbReference type="PANTHER" id="PTHR34138">
    <property type="entry name" value="CELL SHAPE-DETERMINING PROTEIN MREC"/>
    <property type="match status" value="1"/>
</dbReference>
<protein>
    <recommendedName>
        <fullName evidence="2 5">Cell shape-determining protein MreC</fullName>
    </recommendedName>
    <alternativeName>
        <fullName evidence="4 5">Cell shape protein MreC</fullName>
    </alternativeName>
</protein>
<proteinExistence type="inferred from homology"/>
<dbReference type="InterPro" id="IPR042175">
    <property type="entry name" value="Cell/Rod_MreC_2"/>
</dbReference>
<dbReference type="GO" id="GO:0008360">
    <property type="term" value="P:regulation of cell shape"/>
    <property type="evidence" value="ECO:0007669"/>
    <property type="project" value="UniProtKB-KW"/>
</dbReference>
<comment type="caution">
    <text evidence="9">The sequence shown here is derived from an EMBL/GenBank/DDBJ whole genome shotgun (WGS) entry which is preliminary data.</text>
</comment>
<dbReference type="AlphaFoldDB" id="A0A2U1E4Q8"/>
<evidence type="ECO:0000313" key="10">
    <source>
        <dbReference type="Proteomes" id="UP000245793"/>
    </source>
</evidence>
<dbReference type="Proteomes" id="UP000245793">
    <property type="component" value="Unassembled WGS sequence"/>
</dbReference>
<dbReference type="PANTHER" id="PTHR34138:SF1">
    <property type="entry name" value="CELL SHAPE-DETERMINING PROTEIN MREC"/>
    <property type="match status" value="1"/>
</dbReference>
<dbReference type="InterPro" id="IPR055342">
    <property type="entry name" value="MreC_beta-barrel_core"/>
</dbReference>
<keyword evidence="7" id="KW-1133">Transmembrane helix</keyword>
<dbReference type="Gene3D" id="2.40.10.340">
    <property type="entry name" value="Rod shape-determining protein MreC, domain 1"/>
    <property type="match status" value="1"/>
</dbReference>
<keyword evidence="7" id="KW-0812">Transmembrane</keyword>
<keyword evidence="3 5" id="KW-0133">Cell shape</keyword>